<reference evidence="1 2" key="1">
    <citation type="submission" date="2018-04" db="EMBL/GenBank/DDBJ databases">
        <title>Cupriavidus necator CR12 genome sequencing and assembly.</title>
        <authorList>
            <person name="Ben Fekih I."/>
            <person name="Mazhar H.S."/>
            <person name="Bello S.K."/>
            <person name="Rensing C."/>
        </authorList>
    </citation>
    <scope>NUCLEOTIDE SEQUENCE [LARGE SCALE GENOMIC DNA]</scope>
    <source>
        <strain evidence="1 2">CR12</strain>
    </source>
</reference>
<sequence>MQSEQVYWVFTVTVDQMEKFTPLIPKLVAATEKEPGALQFEFNIGDDQKTVDIFERYSDSKAAMFHQTESFAPLSKEFFAVATLTRWVIYGTPSDEFKKANADFHPVYMTRFDGFVR</sequence>
<accession>A0A367PGP9</accession>
<protein>
    <recommendedName>
        <fullName evidence="3">ABM domain-containing protein</fullName>
    </recommendedName>
</protein>
<evidence type="ECO:0000313" key="1">
    <source>
        <dbReference type="EMBL" id="RCJ06166.1"/>
    </source>
</evidence>
<gene>
    <name evidence="1" type="ORF">DDK22_22525</name>
</gene>
<dbReference type="Proteomes" id="UP000253501">
    <property type="component" value="Unassembled WGS sequence"/>
</dbReference>
<evidence type="ECO:0000313" key="2">
    <source>
        <dbReference type="Proteomes" id="UP000253501"/>
    </source>
</evidence>
<dbReference type="SUPFAM" id="SSF54909">
    <property type="entry name" value="Dimeric alpha+beta barrel"/>
    <property type="match status" value="1"/>
</dbReference>
<dbReference type="Gene3D" id="3.30.70.100">
    <property type="match status" value="1"/>
</dbReference>
<name>A0A367PGP9_CUPNE</name>
<dbReference type="InterPro" id="IPR011008">
    <property type="entry name" value="Dimeric_a/b-barrel"/>
</dbReference>
<proteinExistence type="predicted"/>
<dbReference type="AlphaFoldDB" id="A0A367PGP9"/>
<evidence type="ECO:0008006" key="3">
    <source>
        <dbReference type="Google" id="ProtNLM"/>
    </source>
</evidence>
<comment type="caution">
    <text evidence="1">The sequence shown here is derived from an EMBL/GenBank/DDBJ whole genome shotgun (WGS) entry which is preliminary data.</text>
</comment>
<organism evidence="1 2">
    <name type="scientific">Cupriavidus necator</name>
    <name type="common">Alcaligenes eutrophus</name>
    <name type="synonym">Ralstonia eutropha</name>
    <dbReference type="NCBI Taxonomy" id="106590"/>
    <lineage>
        <taxon>Bacteria</taxon>
        <taxon>Pseudomonadati</taxon>
        <taxon>Pseudomonadota</taxon>
        <taxon>Betaproteobacteria</taxon>
        <taxon>Burkholderiales</taxon>
        <taxon>Burkholderiaceae</taxon>
        <taxon>Cupriavidus</taxon>
    </lineage>
</organism>
<dbReference type="RefSeq" id="WP_114133860.1">
    <property type="nucleotide sequence ID" value="NZ_CP068435.1"/>
</dbReference>
<dbReference type="EMBL" id="QDHA01000055">
    <property type="protein sequence ID" value="RCJ06166.1"/>
    <property type="molecule type" value="Genomic_DNA"/>
</dbReference>